<comment type="caution">
    <text evidence="1">The sequence shown here is derived from an EMBL/GenBank/DDBJ whole genome shotgun (WGS) entry which is preliminary data.</text>
</comment>
<evidence type="ECO:0000313" key="2">
    <source>
        <dbReference type="Proteomes" id="UP000540929"/>
    </source>
</evidence>
<evidence type="ECO:0000313" key="1">
    <source>
        <dbReference type="EMBL" id="NYH21433.1"/>
    </source>
</evidence>
<accession>A0A7Y9WJI6</accession>
<sequence>MTEHEAFMAFFKKRWPEFDHPTKSAFEVWQASRAAALEEAADLAEMYDSGTIEGHEIAGLIRVLSQQKEG</sequence>
<keyword evidence="2" id="KW-1185">Reference proteome</keyword>
<reference evidence="1 2" key="1">
    <citation type="submission" date="2020-07" db="EMBL/GenBank/DDBJ databases">
        <title>Exploring microbial biodiversity for novel pathways involved in the catabolism of aromatic compounds derived from lignin.</title>
        <authorList>
            <person name="Elkins J."/>
        </authorList>
    </citation>
    <scope>NUCLEOTIDE SEQUENCE [LARGE SCALE GENOMIC DNA]</scope>
    <source>
        <strain evidence="1 2">H2C3C</strain>
    </source>
</reference>
<gene>
    <name evidence="1" type="ORF">GGD40_000912</name>
</gene>
<dbReference type="RefSeq" id="WP_179742916.1">
    <property type="nucleotide sequence ID" value="NZ_JACCAS010000001.1"/>
</dbReference>
<dbReference type="AlphaFoldDB" id="A0A7Y9WJI6"/>
<name>A0A7Y9WJI6_9BURK</name>
<protein>
    <submittedName>
        <fullName evidence="1">Uncharacterized protein</fullName>
    </submittedName>
</protein>
<dbReference type="EMBL" id="JACCAS010000001">
    <property type="protein sequence ID" value="NYH21433.1"/>
    <property type="molecule type" value="Genomic_DNA"/>
</dbReference>
<organism evidence="1 2">
    <name type="scientific">Paraburkholderia bryophila</name>
    <dbReference type="NCBI Taxonomy" id="420952"/>
    <lineage>
        <taxon>Bacteria</taxon>
        <taxon>Pseudomonadati</taxon>
        <taxon>Pseudomonadota</taxon>
        <taxon>Betaproteobacteria</taxon>
        <taxon>Burkholderiales</taxon>
        <taxon>Burkholderiaceae</taxon>
        <taxon>Paraburkholderia</taxon>
    </lineage>
</organism>
<proteinExistence type="predicted"/>
<dbReference type="Proteomes" id="UP000540929">
    <property type="component" value="Unassembled WGS sequence"/>
</dbReference>